<comment type="caution">
    <text evidence="1">The sequence shown here is derived from an EMBL/GenBank/DDBJ whole genome shotgun (WGS) entry which is preliminary data.</text>
</comment>
<evidence type="ECO:0000313" key="1">
    <source>
        <dbReference type="EMBL" id="GMM53937.1"/>
    </source>
</evidence>
<keyword evidence="2" id="KW-1185">Reference proteome</keyword>
<accession>A0AAV5RS09</accession>
<sequence>MTSYQELRKDKQIQFAERAVEIYKRESAVRSLAQDVHSKDSAAASATAAAAAGTIPANTIPVSMVASGTNIKRHIIGVDNISRINYEMIKSTPGSVPLQSTADVTAASANTSIRESAPSSASSSLSTAVSSRKRAAMYAEVEQAKTKMFKNQLFDMNDAYIAALTTARKIGQADETAAQSSTLPLDKQKEILQKIQTSLVAQYEALERDVRKWFTLRELLLDANIELDLFSEQDTRTRPAKIFGDGTGPAREVPRIKLGCINLPAAHTQSAAHTLAFSRSKRIRIAREPSNIL</sequence>
<proteinExistence type="predicted"/>
<dbReference type="AlphaFoldDB" id="A0AAV5RS09"/>
<dbReference type="Proteomes" id="UP001377567">
    <property type="component" value="Unassembled WGS sequence"/>
</dbReference>
<name>A0AAV5RS09_MAUHU</name>
<reference evidence="1 2" key="1">
    <citation type="journal article" date="2023" name="Elife">
        <title>Identification of key yeast species and microbe-microbe interactions impacting larval growth of Drosophila in the wild.</title>
        <authorList>
            <person name="Mure A."/>
            <person name="Sugiura Y."/>
            <person name="Maeda R."/>
            <person name="Honda K."/>
            <person name="Sakurai N."/>
            <person name="Takahashi Y."/>
            <person name="Watada M."/>
            <person name="Katoh T."/>
            <person name="Gotoh A."/>
            <person name="Gotoh Y."/>
            <person name="Taniguchi I."/>
            <person name="Nakamura K."/>
            <person name="Hayashi T."/>
            <person name="Katayama T."/>
            <person name="Uemura T."/>
            <person name="Hattori Y."/>
        </authorList>
    </citation>
    <scope>NUCLEOTIDE SEQUENCE [LARGE SCALE GENOMIC DNA]</scope>
    <source>
        <strain evidence="1 2">KH-74</strain>
    </source>
</reference>
<dbReference type="EMBL" id="BTGD01000001">
    <property type="protein sequence ID" value="GMM53937.1"/>
    <property type="molecule type" value="Genomic_DNA"/>
</dbReference>
<gene>
    <name evidence="1" type="ORF">DAKH74_005530</name>
</gene>
<evidence type="ECO:0000313" key="2">
    <source>
        <dbReference type="Proteomes" id="UP001377567"/>
    </source>
</evidence>
<protein>
    <submittedName>
        <fullName evidence="1">Ies3 protein</fullName>
    </submittedName>
</protein>
<organism evidence="1 2">
    <name type="scientific">Maudiozyma humilis</name>
    <name type="common">Sour dough yeast</name>
    <name type="synonym">Kazachstania humilis</name>
    <dbReference type="NCBI Taxonomy" id="51915"/>
    <lineage>
        <taxon>Eukaryota</taxon>
        <taxon>Fungi</taxon>
        <taxon>Dikarya</taxon>
        <taxon>Ascomycota</taxon>
        <taxon>Saccharomycotina</taxon>
        <taxon>Saccharomycetes</taxon>
        <taxon>Saccharomycetales</taxon>
        <taxon>Saccharomycetaceae</taxon>
        <taxon>Maudiozyma</taxon>
    </lineage>
</organism>